<dbReference type="EMBL" id="GBRH01172013">
    <property type="protein sequence ID" value="JAE25883.1"/>
    <property type="molecule type" value="Transcribed_RNA"/>
</dbReference>
<reference evidence="1" key="1">
    <citation type="submission" date="2014-09" db="EMBL/GenBank/DDBJ databases">
        <authorList>
            <person name="Magalhaes I.L.F."/>
            <person name="Oliveira U."/>
            <person name="Santos F.R."/>
            <person name="Vidigal T.H.D.A."/>
            <person name="Brescovit A.D."/>
            <person name="Santos A.J."/>
        </authorList>
    </citation>
    <scope>NUCLEOTIDE SEQUENCE</scope>
    <source>
        <tissue evidence="1">Shoot tissue taken approximately 20 cm above the soil surface</tissue>
    </source>
</reference>
<organism evidence="1">
    <name type="scientific">Arundo donax</name>
    <name type="common">Giant reed</name>
    <name type="synonym">Donax arundinaceus</name>
    <dbReference type="NCBI Taxonomy" id="35708"/>
    <lineage>
        <taxon>Eukaryota</taxon>
        <taxon>Viridiplantae</taxon>
        <taxon>Streptophyta</taxon>
        <taxon>Embryophyta</taxon>
        <taxon>Tracheophyta</taxon>
        <taxon>Spermatophyta</taxon>
        <taxon>Magnoliopsida</taxon>
        <taxon>Liliopsida</taxon>
        <taxon>Poales</taxon>
        <taxon>Poaceae</taxon>
        <taxon>PACMAD clade</taxon>
        <taxon>Arundinoideae</taxon>
        <taxon>Arundineae</taxon>
        <taxon>Arundo</taxon>
    </lineage>
</organism>
<protein>
    <submittedName>
        <fullName evidence="1">Uncharacterized protein</fullName>
    </submittedName>
</protein>
<reference evidence="1" key="2">
    <citation type="journal article" date="2015" name="Data Brief">
        <title>Shoot transcriptome of the giant reed, Arundo donax.</title>
        <authorList>
            <person name="Barrero R.A."/>
            <person name="Guerrero F.D."/>
            <person name="Moolhuijzen P."/>
            <person name="Goolsby J.A."/>
            <person name="Tidwell J."/>
            <person name="Bellgard S.E."/>
            <person name="Bellgard M.I."/>
        </authorList>
    </citation>
    <scope>NUCLEOTIDE SEQUENCE</scope>
    <source>
        <tissue evidence="1">Shoot tissue taken approximately 20 cm above the soil surface</tissue>
    </source>
</reference>
<accession>A0A0A9GZ57</accession>
<evidence type="ECO:0000313" key="1">
    <source>
        <dbReference type="EMBL" id="JAE25883.1"/>
    </source>
</evidence>
<sequence length="38" mass="4479">MNEALKKFFSAMQLWLSQQGCDWIDKQEAIHRCPLKPS</sequence>
<proteinExistence type="predicted"/>
<dbReference type="AlphaFoldDB" id="A0A0A9GZ57"/>
<name>A0A0A9GZ57_ARUDO</name>